<protein>
    <submittedName>
        <fullName evidence="3">NADP-dependent oxidoreductase</fullName>
    </submittedName>
</protein>
<dbReference type="InterPro" id="IPR036291">
    <property type="entry name" value="NAD(P)-bd_dom_sf"/>
</dbReference>
<keyword evidence="4" id="KW-1185">Reference proteome</keyword>
<dbReference type="GO" id="GO:0016628">
    <property type="term" value="F:oxidoreductase activity, acting on the CH-CH group of donors, NAD or NADP as acceptor"/>
    <property type="evidence" value="ECO:0007669"/>
    <property type="project" value="InterPro"/>
</dbReference>
<dbReference type="Proteomes" id="UP000067689">
    <property type="component" value="Chromosome"/>
</dbReference>
<dbReference type="SUPFAM" id="SSF50129">
    <property type="entry name" value="GroES-like"/>
    <property type="match status" value="1"/>
</dbReference>
<dbReference type="InterPro" id="IPR013149">
    <property type="entry name" value="ADH-like_C"/>
</dbReference>
<dbReference type="KEGG" id="aer:AERYTH_02070"/>
<dbReference type="PATRIC" id="fig|2041.4.peg.441"/>
<dbReference type="InterPro" id="IPR041694">
    <property type="entry name" value="ADH_N_2"/>
</dbReference>
<evidence type="ECO:0000256" key="1">
    <source>
        <dbReference type="ARBA" id="ARBA00023002"/>
    </source>
</evidence>
<dbReference type="RefSeq" id="WP_067854005.1">
    <property type="nucleotide sequence ID" value="NZ_CP011502.1"/>
</dbReference>
<accession>A0A0U4BXG8</accession>
<evidence type="ECO:0000313" key="3">
    <source>
        <dbReference type="EMBL" id="ALX03567.1"/>
    </source>
</evidence>
<dbReference type="AlphaFoldDB" id="A0A0U4BXG8"/>
<reference evidence="3 4" key="1">
    <citation type="journal article" date="1991" name="Int. J. Syst. Bacteriol.">
        <title>Description of the erythromycin-producing bacterium Arthrobacter sp. strain NRRL B-3381 as Aeromicrobium erythreum gen. nov., sp. nov.</title>
        <authorList>
            <person name="Miller E.S."/>
            <person name="Woese C.R."/>
            <person name="Brenner S."/>
        </authorList>
    </citation>
    <scope>NUCLEOTIDE SEQUENCE [LARGE SCALE GENOMIC DNA]</scope>
    <source>
        <strain evidence="3 4">AR18</strain>
    </source>
</reference>
<keyword evidence="1" id="KW-0560">Oxidoreductase</keyword>
<dbReference type="SMART" id="SM00829">
    <property type="entry name" value="PKS_ER"/>
    <property type="match status" value="1"/>
</dbReference>
<sequence length="333" mass="34840">MTVARQVRLRARPVGLPDAGTWDVVDTELPALGDGEVLVRVTHLSLDPAMRGWLNDVRSYVPPVGVGEVMRAFGVGTVLASRSPEHAVGDAVSGITGVADHAVLRGSDLSPVDLAVASAPTWLGALSMPGLTAWFGLFDVARARPGETVLVSGAAGAVGSVVGQLATAHGCRVIGIAGGPEKTRWLTDELGFDAAIDYREGAVHRAVRAIAPEGVDVYFDNVGGEVLDSALRTLRRGARIALCGAISTYNATEPAPGPAHYMSLLVNRASMTGFVVFDYEDRYPEAIADLSARLRDGSLVARETVVRGGVDAFGDTLLMLFDGGNTGKLVLEL</sequence>
<dbReference type="InterPro" id="IPR045010">
    <property type="entry name" value="MDR_fam"/>
</dbReference>
<dbReference type="CDD" id="cd05288">
    <property type="entry name" value="PGDH"/>
    <property type="match status" value="1"/>
</dbReference>
<dbReference type="OrthoDB" id="9805663at2"/>
<name>A0A0U4BXG8_9ACTN</name>
<gene>
    <name evidence="3" type="ORF">AERYTH_02070</name>
</gene>
<dbReference type="FunFam" id="3.40.50.720:FF:000121">
    <property type="entry name" value="Prostaglandin reductase 2"/>
    <property type="match status" value="1"/>
</dbReference>
<dbReference type="EMBL" id="CP011502">
    <property type="protein sequence ID" value="ALX03567.1"/>
    <property type="molecule type" value="Genomic_DNA"/>
</dbReference>
<dbReference type="InterPro" id="IPR011032">
    <property type="entry name" value="GroES-like_sf"/>
</dbReference>
<dbReference type="PANTHER" id="PTHR43205">
    <property type="entry name" value="PROSTAGLANDIN REDUCTASE"/>
    <property type="match status" value="1"/>
</dbReference>
<evidence type="ECO:0000259" key="2">
    <source>
        <dbReference type="SMART" id="SM00829"/>
    </source>
</evidence>
<proteinExistence type="predicted"/>
<organism evidence="3 4">
    <name type="scientific">Aeromicrobium erythreum</name>
    <dbReference type="NCBI Taxonomy" id="2041"/>
    <lineage>
        <taxon>Bacteria</taxon>
        <taxon>Bacillati</taxon>
        <taxon>Actinomycetota</taxon>
        <taxon>Actinomycetes</taxon>
        <taxon>Propionibacteriales</taxon>
        <taxon>Nocardioidaceae</taxon>
        <taxon>Aeromicrobium</taxon>
    </lineage>
</organism>
<feature type="domain" description="Enoyl reductase (ER)" evidence="2">
    <location>
        <begin position="15"/>
        <end position="331"/>
    </location>
</feature>
<evidence type="ECO:0000313" key="4">
    <source>
        <dbReference type="Proteomes" id="UP000067689"/>
    </source>
</evidence>
<dbReference type="PANTHER" id="PTHR43205:SF7">
    <property type="entry name" value="PROSTAGLANDIN REDUCTASE 1"/>
    <property type="match status" value="1"/>
</dbReference>
<dbReference type="InterPro" id="IPR020843">
    <property type="entry name" value="ER"/>
</dbReference>
<dbReference type="Pfam" id="PF16884">
    <property type="entry name" value="ADH_N_2"/>
    <property type="match status" value="1"/>
</dbReference>
<dbReference type="Pfam" id="PF00107">
    <property type="entry name" value="ADH_zinc_N"/>
    <property type="match status" value="1"/>
</dbReference>
<dbReference type="Gene3D" id="3.90.180.10">
    <property type="entry name" value="Medium-chain alcohol dehydrogenases, catalytic domain"/>
    <property type="match status" value="1"/>
</dbReference>
<dbReference type="STRING" id="2041.AERYTH_02070"/>
<dbReference type="SUPFAM" id="SSF51735">
    <property type="entry name" value="NAD(P)-binding Rossmann-fold domains"/>
    <property type="match status" value="1"/>
</dbReference>
<dbReference type="Gene3D" id="3.40.50.720">
    <property type="entry name" value="NAD(P)-binding Rossmann-like Domain"/>
    <property type="match status" value="1"/>
</dbReference>